<gene>
    <name evidence="2" type="ORF">SCNU_03552</name>
</gene>
<feature type="region of interest" description="Disordered" evidence="1">
    <location>
        <begin position="1"/>
        <end position="23"/>
    </location>
</feature>
<keyword evidence="3" id="KW-1185">Reference proteome</keyword>
<dbReference type="STRING" id="644548.SCNU_03552"/>
<evidence type="ECO:0000256" key="1">
    <source>
        <dbReference type="SAM" id="MobiDB-lite"/>
    </source>
</evidence>
<dbReference type="EMBL" id="AEUD01000002">
    <property type="protein sequence ID" value="EGD56595.1"/>
    <property type="molecule type" value="Genomic_DNA"/>
</dbReference>
<comment type="caution">
    <text evidence="2">The sequence shown here is derived from an EMBL/GenBank/DDBJ whole genome shotgun (WGS) entry which is preliminary data.</text>
</comment>
<feature type="region of interest" description="Disordered" evidence="1">
    <location>
        <begin position="167"/>
        <end position="212"/>
    </location>
</feature>
<dbReference type="Proteomes" id="UP000035065">
    <property type="component" value="Unassembled WGS sequence"/>
</dbReference>
<dbReference type="AlphaFoldDB" id="F1YG18"/>
<sequence length="212" mass="21315">MAGVGAGTAHADSVGPATGGNDTVSFQRSVESAALADGKIRVGETITVTNRIDRKLAWLVYSVRDNHPSCLEAVPNTSVWTVSGKTYTNNPDGSGTKKPNEVTSGEGWVKIAASGGGSWQATPLVWTQDYVVNCSPGELNTGGVQWSTTNAFEKNNNKANVGPIITVERAPSPGTGGGSGSGDPGTGGDGQDDSGSGSSGSLGSGSLANLFG</sequence>
<accession>F1YG18</accession>
<feature type="compositionally biased region" description="Gly residues" evidence="1">
    <location>
        <begin position="174"/>
        <end position="189"/>
    </location>
</feature>
<reference evidence="2 3" key="1">
    <citation type="journal article" date="2011" name="J. Bacteriol.">
        <title>Draft Genome Sequence of Gordonia neofelifaecis NRRL B-59395, a Cholesterol-Degrading Actinomycete.</title>
        <authorList>
            <person name="Ge F."/>
            <person name="Li W."/>
            <person name="Chen G."/>
            <person name="Liu Y."/>
            <person name="Zhang G."/>
            <person name="Yong B."/>
            <person name="Wang Q."/>
            <person name="Wang N."/>
            <person name="Huang Z."/>
            <person name="Li W."/>
            <person name="Wang J."/>
            <person name="Wu C."/>
            <person name="Xie Q."/>
            <person name="Liu G."/>
        </authorList>
    </citation>
    <scope>NUCLEOTIDE SEQUENCE [LARGE SCALE GENOMIC DNA]</scope>
    <source>
        <strain evidence="2 3">NRRL B-59395</strain>
    </source>
</reference>
<organism evidence="2 3">
    <name type="scientific">Gordonia neofelifaecis NRRL B-59395</name>
    <dbReference type="NCBI Taxonomy" id="644548"/>
    <lineage>
        <taxon>Bacteria</taxon>
        <taxon>Bacillati</taxon>
        <taxon>Actinomycetota</taxon>
        <taxon>Actinomycetes</taxon>
        <taxon>Mycobacteriales</taxon>
        <taxon>Gordoniaceae</taxon>
        <taxon>Gordonia</taxon>
    </lineage>
</organism>
<evidence type="ECO:0000313" key="2">
    <source>
        <dbReference type="EMBL" id="EGD56595.1"/>
    </source>
</evidence>
<name>F1YG18_9ACTN</name>
<dbReference type="eggNOG" id="ENOG5031BRP">
    <property type="taxonomic scope" value="Bacteria"/>
</dbReference>
<evidence type="ECO:0000313" key="3">
    <source>
        <dbReference type="Proteomes" id="UP000035065"/>
    </source>
</evidence>
<protein>
    <submittedName>
        <fullName evidence="2">Uncharacterized protein</fullName>
    </submittedName>
</protein>
<proteinExistence type="predicted"/>